<comment type="catalytic activity">
    <reaction evidence="13">
        <text>2,5-diamino-6-hydroxy-4-(5-phosphoribosylamino)-pyrimidine + H2O + H(+) = 5-amino-6-(5-phospho-D-ribosylamino)uracil + NH4(+)</text>
        <dbReference type="Rhea" id="RHEA:21868"/>
        <dbReference type="ChEBI" id="CHEBI:15377"/>
        <dbReference type="ChEBI" id="CHEBI:15378"/>
        <dbReference type="ChEBI" id="CHEBI:28938"/>
        <dbReference type="ChEBI" id="CHEBI:58453"/>
        <dbReference type="ChEBI" id="CHEBI:58614"/>
        <dbReference type="EC" id="3.5.4.26"/>
    </reaction>
</comment>
<dbReference type="Gene3D" id="3.40.140.10">
    <property type="entry name" value="Cytidine Deaminase, domain 2"/>
    <property type="match status" value="1"/>
</dbReference>
<dbReference type="InterPro" id="IPR004794">
    <property type="entry name" value="Eubact_RibD"/>
</dbReference>
<evidence type="ECO:0000256" key="8">
    <source>
        <dbReference type="ARBA" id="ARBA00022801"/>
    </source>
</evidence>
<evidence type="ECO:0000256" key="6">
    <source>
        <dbReference type="ARBA" id="ARBA00022619"/>
    </source>
</evidence>
<keyword evidence="12" id="KW-0511">Multifunctional enzyme</keyword>
<accession>A0AAE3QQW7</accession>
<feature type="binding site" evidence="15">
    <location>
        <position position="164"/>
    </location>
    <ligand>
        <name>NADP(+)</name>
        <dbReference type="ChEBI" id="CHEBI:58349"/>
    </ligand>
</feature>
<feature type="domain" description="CMP/dCMP-type deaminase" evidence="17">
    <location>
        <begin position="7"/>
        <end position="133"/>
    </location>
</feature>
<comment type="similarity">
    <text evidence="5 13">In the C-terminal section; belongs to the HTP reductase family.</text>
</comment>
<dbReference type="Pfam" id="PF00383">
    <property type="entry name" value="dCMP_cyt_deam_1"/>
    <property type="match status" value="1"/>
</dbReference>
<dbReference type="GO" id="GO:0009231">
    <property type="term" value="P:riboflavin biosynthetic process"/>
    <property type="evidence" value="ECO:0007669"/>
    <property type="project" value="UniProtKB-KW"/>
</dbReference>
<dbReference type="SUPFAM" id="SSF53597">
    <property type="entry name" value="Dihydrofolate reductase-like"/>
    <property type="match status" value="1"/>
</dbReference>
<evidence type="ECO:0000256" key="11">
    <source>
        <dbReference type="ARBA" id="ARBA00023002"/>
    </source>
</evidence>
<dbReference type="GO" id="GO:0008835">
    <property type="term" value="F:diaminohydroxyphosphoribosylaminopyrimidine deaminase activity"/>
    <property type="evidence" value="ECO:0007669"/>
    <property type="project" value="UniProtKB-EC"/>
</dbReference>
<evidence type="ECO:0000256" key="3">
    <source>
        <dbReference type="ARBA" id="ARBA00004910"/>
    </source>
</evidence>
<evidence type="ECO:0000256" key="12">
    <source>
        <dbReference type="ARBA" id="ARBA00023268"/>
    </source>
</evidence>
<dbReference type="InterPro" id="IPR002734">
    <property type="entry name" value="RibDG_C"/>
</dbReference>
<reference evidence="18" key="1">
    <citation type="submission" date="2023-05" db="EMBL/GenBank/DDBJ databases">
        <authorList>
            <person name="Zhang X."/>
        </authorList>
    </citation>
    <scope>NUCLEOTIDE SEQUENCE</scope>
    <source>
        <strain evidence="18">YF14B1</strain>
    </source>
</reference>
<comment type="catalytic activity">
    <reaction evidence="13">
        <text>5-amino-6-(5-phospho-D-ribitylamino)uracil + NADP(+) = 5-amino-6-(5-phospho-D-ribosylamino)uracil + NADPH + H(+)</text>
        <dbReference type="Rhea" id="RHEA:17845"/>
        <dbReference type="ChEBI" id="CHEBI:15378"/>
        <dbReference type="ChEBI" id="CHEBI:57783"/>
        <dbReference type="ChEBI" id="CHEBI:58349"/>
        <dbReference type="ChEBI" id="CHEBI:58421"/>
        <dbReference type="ChEBI" id="CHEBI:58453"/>
        <dbReference type="EC" id="1.1.1.193"/>
    </reaction>
</comment>
<organism evidence="18 19">
    <name type="scientific">Xanthocytophaga flava</name>
    <dbReference type="NCBI Taxonomy" id="3048013"/>
    <lineage>
        <taxon>Bacteria</taxon>
        <taxon>Pseudomonadati</taxon>
        <taxon>Bacteroidota</taxon>
        <taxon>Cytophagia</taxon>
        <taxon>Cytophagales</taxon>
        <taxon>Rhodocytophagaceae</taxon>
        <taxon>Xanthocytophaga</taxon>
    </lineage>
</organism>
<feature type="binding site" evidence="16">
    <location>
        <position position="94"/>
    </location>
    <ligand>
        <name>Zn(2+)</name>
        <dbReference type="ChEBI" id="CHEBI:29105"/>
        <note>catalytic</note>
    </ligand>
</feature>
<keyword evidence="6 13" id="KW-0686">Riboflavin biosynthesis</keyword>
<dbReference type="CDD" id="cd01284">
    <property type="entry name" value="Riboflavin_deaminase-reductase"/>
    <property type="match status" value="1"/>
</dbReference>
<dbReference type="SUPFAM" id="SSF53927">
    <property type="entry name" value="Cytidine deaminase-like"/>
    <property type="match status" value="1"/>
</dbReference>
<dbReference type="InterPro" id="IPR016192">
    <property type="entry name" value="APOBEC/CMP_deaminase_Zn-bd"/>
</dbReference>
<dbReference type="InterPro" id="IPR050765">
    <property type="entry name" value="Riboflavin_Biosynth_HTPR"/>
</dbReference>
<dbReference type="NCBIfam" id="TIGR00326">
    <property type="entry name" value="eubact_ribD"/>
    <property type="match status" value="1"/>
</dbReference>
<dbReference type="GO" id="GO:0008270">
    <property type="term" value="F:zinc ion binding"/>
    <property type="evidence" value="ECO:0007669"/>
    <property type="project" value="InterPro"/>
</dbReference>
<feature type="binding site" evidence="16">
    <location>
        <position position="85"/>
    </location>
    <ligand>
        <name>Zn(2+)</name>
        <dbReference type="ChEBI" id="CHEBI:29105"/>
        <note>catalytic</note>
    </ligand>
</feature>
<feature type="binding site" evidence="15">
    <location>
        <position position="217"/>
    </location>
    <ligand>
        <name>substrate</name>
    </ligand>
</feature>
<evidence type="ECO:0000256" key="2">
    <source>
        <dbReference type="ARBA" id="ARBA00004882"/>
    </source>
</evidence>
<dbReference type="EC" id="1.1.1.193" evidence="13"/>
<keyword evidence="7 13" id="KW-0479">Metal-binding</keyword>
<dbReference type="InterPro" id="IPR002125">
    <property type="entry name" value="CMP_dCMP_dom"/>
</dbReference>
<evidence type="ECO:0000256" key="14">
    <source>
        <dbReference type="PIRSR" id="PIRSR006769-1"/>
    </source>
</evidence>
<dbReference type="GO" id="GO:0008703">
    <property type="term" value="F:5-amino-6-(5-phosphoribosylamino)uracil reductase activity"/>
    <property type="evidence" value="ECO:0007669"/>
    <property type="project" value="UniProtKB-EC"/>
</dbReference>
<keyword evidence="8 13" id="KW-0378">Hydrolase</keyword>
<feature type="binding site" evidence="15">
    <location>
        <position position="292"/>
    </location>
    <ligand>
        <name>substrate</name>
    </ligand>
</feature>
<comment type="similarity">
    <text evidence="4 13">In the N-terminal section; belongs to the cytidine and deoxycytidylate deaminase family.</text>
</comment>
<dbReference type="Pfam" id="PF01872">
    <property type="entry name" value="RibD_C"/>
    <property type="match status" value="1"/>
</dbReference>
<keyword evidence="9 13" id="KW-0862">Zinc</keyword>
<proteinExistence type="inferred from homology"/>
<dbReference type="RefSeq" id="WP_313982890.1">
    <property type="nucleotide sequence ID" value="NZ_JASJOS010000010.1"/>
</dbReference>
<keyword evidence="10 13" id="KW-0521">NADP</keyword>
<dbReference type="InterPro" id="IPR016193">
    <property type="entry name" value="Cytidine_deaminase-like"/>
</dbReference>
<feature type="binding site" evidence="15">
    <location>
        <position position="214"/>
    </location>
    <ligand>
        <name>substrate</name>
    </ligand>
</feature>
<comment type="function">
    <text evidence="1 13">Converts 2,5-diamino-6-(ribosylamino)-4(3h)-pyrimidinone 5'-phosphate into 5-amino-6-(ribosylamino)-2,4(1h,3h)-pyrimidinedione 5'-phosphate.</text>
</comment>
<dbReference type="AlphaFoldDB" id="A0AAE3QQW7"/>
<comment type="pathway">
    <text evidence="2 13">Cofactor biosynthesis; riboflavin biosynthesis; 5-amino-6-(D-ribitylamino)uracil from GTP: step 2/4.</text>
</comment>
<keyword evidence="11 13" id="KW-0560">Oxidoreductase</keyword>
<evidence type="ECO:0000313" key="18">
    <source>
        <dbReference type="EMBL" id="MDJ1483231.1"/>
    </source>
</evidence>
<feature type="binding site" evidence="15">
    <location>
        <position position="180"/>
    </location>
    <ligand>
        <name>NADP(+)</name>
        <dbReference type="ChEBI" id="CHEBI:58349"/>
    </ligand>
</feature>
<evidence type="ECO:0000256" key="1">
    <source>
        <dbReference type="ARBA" id="ARBA00002151"/>
    </source>
</evidence>
<evidence type="ECO:0000313" key="19">
    <source>
        <dbReference type="Proteomes" id="UP001241110"/>
    </source>
</evidence>
<feature type="binding site" evidence="15">
    <location>
        <position position="178"/>
    </location>
    <ligand>
        <name>substrate</name>
    </ligand>
</feature>
<evidence type="ECO:0000256" key="9">
    <source>
        <dbReference type="ARBA" id="ARBA00022833"/>
    </source>
</evidence>
<evidence type="ECO:0000256" key="5">
    <source>
        <dbReference type="ARBA" id="ARBA00007417"/>
    </source>
</evidence>
<dbReference type="Proteomes" id="UP001241110">
    <property type="component" value="Unassembled WGS sequence"/>
</dbReference>
<dbReference type="InterPro" id="IPR024072">
    <property type="entry name" value="DHFR-like_dom_sf"/>
</dbReference>
<evidence type="ECO:0000256" key="4">
    <source>
        <dbReference type="ARBA" id="ARBA00005259"/>
    </source>
</evidence>
<feature type="binding site" evidence="16">
    <location>
        <position position="56"/>
    </location>
    <ligand>
        <name>Zn(2+)</name>
        <dbReference type="ChEBI" id="CHEBI:29105"/>
        <note>catalytic</note>
    </ligand>
</feature>
<dbReference type="PROSITE" id="PS00903">
    <property type="entry name" value="CYT_DCMP_DEAMINASES_1"/>
    <property type="match status" value="1"/>
</dbReference>
<dbReference type="PANTHER" id="PTHR38011">
    <property type="entry name" value="DIHYDROFOLATE REDUCTASE FAMILY PROTEIN (AFU_ORTHOLOGUE AFUA_8G06820)"/>
    <property type="match status" value="1"/>
</dbReference>
<feature type="binding site" evidence="15">
    <location>
        <position position="194"/>
    </location>
    <ligand>
        <name>substrate</name>
    </ligand>
</feature>
<dbReference type="EMBL" id="JASJOS010000010">
    <property type="protein sequence ID" value="MDJ1483231.1"/>
    <property type="molecule type" value="Genomic_DNA"/>
</dbReference>
<name>A0AAE3QQW7_9BACT</name>
<comment type="cofactor">
    <cofactor evidence="13 16">
        <name>Zn(2+)</name>
        <dbReference type="ChEBI" id="CHEBI:29105"/>
    </cofactor>
    <text evidence="13 16">Binds 1 zinc ion.</text>
</comment>
<protein>
    <recommendedName>
        <fullName evidence="13">Riboflavin biosynthesis protein RibD</fullName>
    </recommendedName>
    <domain>
        <recommendedName>
            <fullName evidence="13">Diaminohydroxyphosphoribosylaminopyrimidine deaminase</fullName>
            <shortName evidence="13">DRAP deaminase</shortName>
            <ecNumber evidence="13">3.5.4.26</ecNumber>
        </recommendedName>
        <alternativeName>
            <fullName evidence="13">Riboflavin-specific deaminase</fullName>
        </alternativeName>
    </domain>
    <domain>
        <recommendedName>
            <fullName evidence="13">5-amino-6-(5-phosphoribosylamino)uracil reductase</fullName>
            <ecNumber evidence="13">1.1.1.193</ecNumber>
        </recommendedName>
        <alternativeName>
            <fullName evidence="13">HTP reductase</fullName>
        </alternativeName>
    </domain>
</protein>
<evidence type="ECO:0000256" key="7">
    <source>
        <dbReference type="ARBA" id="ARBA00022723"/>
    </source>
</evidence>
<feature type="binding site" evidence="15">
    <location>
        <position position="210"/>
    </location>
    <ligand>
        <name>NADP(+)</name>
        <dbReference type="ChEBI" id="CHEBI:58349"/>
    </ligand>
</feature>
<evidence type="ECO:0000256" key="16">
    <source>
        <dbReference type="PIRSR" id="PIRSR006769-3"/>
    </source>
</evidence>
<sequence length="360" mass="40978">MIHNQIPTDIHFMRRALELASLGQGSVSPNPMVGCVIVHNNRIIGEGWHQKYGSWHAEVNAIQSVKEKDLVLLPDSTVYVTLEPCAHFGKTPPCSDLLITKKVRRVVIANVDTNPLVGGKGIEKLKNAGIEVTTGILEEEGRWLNRRFFTFIEKNRPYIILKWAQTADRFIARSDYNSRWISNDWSRKLVHRWRGEEPAIMVGTTTAQYDNPHLNVRDWTGEDPVRIVIDRHLRLSPSLHLFDQTQPTLCYNLKKDEASEYIQYIKCVSESTFLAEMMADLHQRKIQSVIVEGGSKLLQELILSDLWDEVRVFTSDQTFGTGITAPAFGGILIDKISIKKDQLSVFIPATDSYKQSIYTM</sequence>
<dbReference type="FunFam" id="3.40.140.10:FF:000025">
    <property type="entry name" value="Riboflavin biosynthesis protein RibD"/>
    <property type="match status" value="1"/>
</dbReference>
<gene>
    <name evidence="18" type="primary">ribD</name>
    <name evidence="18" type="ORF">QNI16_22225</name>
</gene>
<comment type="caution">
    <text evidence="18">The sequence shown here is derived from an EMBL/GenBank/DDBJ whole genome shotgun (WGS) entry which is preliminary data.</text>
</comment>
<dbReference type="Gene3D" id="3.40.430.10">
    <property type="entry name" value="Dihydrofolate Reductase, subunit A"/>
    <property type="match status" value="1"/>
</dbReference>
<dbReference type="PROSITE" id="PS51747">
    <property type="entry name" value="CYT_DCMP_DEAMINASES_2"/>
    <property type="match status" value="1"/>
</dbReference>
<feature type="active site" description="Proton donor" evidence="14">
    <location>
        <position position="58"/>
    </location>
</feature>
<evidence type="ECO:0000259" key="17">
    <source>
        <dbReference type="PROSITE" id="PS51747"/>
    </source>
</evidence>
<dbReference type="EC" id="3.5.4.26" evidence="13"/>
<dbReference type="PIRSF" id="PIRSF006769">
    <property type="entry name" value="RibD"/>
    <property type="match status" value="1"/>
</dbReference>
<evidence type="ECO:0000256" key="13">
    <source>
        <dbReference type="PIRNR" id="PIRNR006769"/>
    </source>
</evidence>
<comment type="pathway">
    <text evidence="3 13">Cofactor biosynthesis; riboflavin biosynthesis; 5-amino-6-(D-ribitylamino)uracil from GTP: step 3/4.</text>
</comment>
<evidence type="ECO:0000256" key="15">
    <source>
        <dbReference type="PIRSR" id="PIRSR006769-2"/>
    </source>
</evidence>
<dbReference type="PANTHER" id="PTHR38011:SF7">
    <property type="entry name" value="2,5-DIAMINO-6-RIBOSYLAMINO-4(3H)-PYRIMIDINONE 5'-PHOSPHATE REDUCTASE"/>
    <property type="match status" value="1"/>
</dbReference>
<evidence type="ECO:0000256" key="10">
    <source>
        <dbReference type="ARBA" id="ARBA00022857"/>
    </source>
</evidence>
<feature type="binding site" evidence="15">
    <location>
        <position position="206"/>
    </location>
    <ligand>
        <name>substrate</name>
    </ligand>
</feature>